<protein>
    <recommendedName>
        <fullName evidence="4">CCHC-type domain-containing protein</fullName>
    </recommendedName>
</protein>
<reference evidence="2 3" key="1">
    <citation type="journal article" date="2018" name="Cell">
        <title>The Chara Genome: Secondary Complexity and Implications for Plant Terrestrialization.</title>
        <authorList>
            <person name="Nishiyama T."/>
            <person name="Sakayama H."/>
            <person name="Vries J.D."/>
            <person name="Buschmann H."/>
            <person name="Saint-Marcoux D."/>
            <person name="Ullrich K.K."/>
            <person name="Haas F.B."/>
            <person name="Vanderstraeten L."/>
            <person name="Becker D."/>
            <person name="Lang D."/>
            <person name="Vosolsobe S."/>
            <person name="Rombauts S."/>
            <person name="Wilhelmsson P.K.I."/>
            <person name="Janitza P."/>
            <person name="Kern R."/>
            <person name="Heyl A."/>
            <person name="Rumpler F."/>
            <person name="Villalobos L.I.A.C."/>
            <person name="Clay J.M."/>
            <person name="Skokan R."/>
            <person name="Toyoda A."/>
            <person name="Suzuki Y."/>
            <person name="Kagoshima H."/>
            <person name="Schijlen E."/>
            <person name="Tajeshwar N."/>
            <person name="Catarino B."/>
            <person name="Hetherington A.J."/>
            <person name="Saltykova A."/>
            <person name="Bonnot C."/>
            <person name="Breuninger H."/>
            <person name="Symeonidi A."/>
            <person name="Radhakrishnan G.V."/>
            <person name="Van Nieuwerburgh F."/>
            <person name="Deforce D."/>
            <person name="Chang C."/>
            <person name="Karol K.G."/>
            <person name="Hedrich R."/>
            <person name="Ulvskov P."/>
            <person name="Glockner G."/>
            <person name="Delwiche C.F."/>
            <person name="Petrasek J."/>
            <person name="Van de Peer Y."/>
            <person name="Friml J."/>
            <person name="Beilby M."/>
            <person name="Dolan L."/>
            <person name="Kohara Y."/>
            <person name="Sugano S."/>
            <person name="Fujiyama A."/>
            <person name="Delaux P.-M."/>
            <person name="Quint M."/>
            <person name="TheiBen G."/>
            <person name="Hagemann M."/>
            <person name="Harholt J."/>
            <person name="Dunand C."/>
            <person name="Zachgo S."/>
            <person name="Langdale J."/>
            <person name="Maumus F."/>
            <person name="Straeten D.V.D."/>
            <person name="Gould S.B."/>
            <person name="Rensing S.A."/>
        </authorList>
    </citation>
    <scope>NUCLEOTIDE SEQUENCE [LARGE SCALE GENOMIC DNA]</scope>
    <source>
        <strain evidence="2 3">S276</strain>
    </source>
</reference>
<comment type="caution">
    <text evidence="2">The sequence shown here is derived from an EMBL/GenBank/DDBJ whole genome shotgun (WGS) entry which is preliminary data.</text>
</comment>
<sequence length="340" mass="39125">MAGHEQQEFQRREDKDRRNERGREDRGMRRGPTCFNSREEGHYANQCPHPRRARYSERPSSSTDSRRGRSASPTRYDRPYQRRSNSQDPEVTSKIQELGRNLEAVTEFVKNQRAIKEEKKRRKNERAEAKMRAEEEKREKERKAAKKTEKARCEELRLAKIDKSVDLKVSIKISELCEKLEAKFILAPPSGRKDKGKQKATSESSGGSSFEIESSGSGTDQKSDFLTPRLTKSKRKIKTRLSLIVEKMKTPVAGGTVAKLRYRNQVMEEIKGLDATKLQTICKEEGIWYAGKIDAIFDIASHCTRLNFDEVTHRKEEVIKITEEVEDDTTVDEPEDEGEA</sequence>
<name>A0A388JSP5_CHABU</name>
<dbReference type="SUPFAM" id="SSF57756">
    <property type="entry name" value="Retrovirus zinc finger-like domains"/>
    <property type="match status" value="1"/>
</dbReference>
<proteinExistence type="predicted"/>
<dbReference type="GO" id="GO:0008270">
    <property type="term" value="F:zinc ion binding"/>
    <property type="evidence" value="ECO:0007669"/>
    <property type="project" value="InterPro"/>
</dbReference>
<evidence type="ECO:0000313" key="3">
    <source>
        <dbReference type="Proteomes" id="UP000265515"/>
    </source>
</evidence>
<dbReference type="Proteomes" id="UP000265515">
    <property type="component" value="Unassembled WGS sequence"/>
</dbReference>
<keyword evidence="3" id="KW-1185">Reference proteome</keyword>
<feature type="compositionally biased region" description="Polar residues" evidence="1">
    <location>
        <begin position="82"/>
        <end position="95"/>
    </location>
</feature>
<gene>
    <name evidence="2" type="ORF">CBR_g12549</name>
</gene>
<evidence type="ECO:0000313" key="2">
    <source>
        <dbReference type="EMBL" id="GBG60811.1"/>
    </source>
</evidence>
<feature type="region of interest" description="Disordered" evidence="1">
    <location>
        <begin position="111"/>
        <end position="146"/>
    </location>
</feature>
<feature type="region of interest" description="Disordered" evidence="1">
    <location>
        <begin position="1"/>
        <end position="97"/>
    </location>
</feature>
<feature type="compositionally biased region" description="Basic and acidic residues" evidence="1">
    <location>
        <begin position="125"/>
        <end position="146"/>
    </location>
</feature>
<feature type="compositionally biased region" description="Basic and acidic residues" evidence="1">
    <location>
        <begin position="1"/>
        <end position="28"/>
    </location>
</feature>
<dbReference type="InterPro" id="IPR036875">
    <property type="entry name" value="Znf_CCHC_sf"/>
</dbReference>
<organism evidence="2 3">
    <name type="scientific">Chara braunii</name>
    <name type="common">Braun's stonewort</name>
    <dbReference type="NCBI Taxonomy" id="69332"/>
    <lineage>
        <taxon>Eukaryota</taxon>
        <taxon>Viridiplantae</taxon>
        <taxon>Streptophyta</taxon>
        <taxon>Charophyceae</taxon>
        <taxon>Charales</taxon>
        <taxon>Characeae</taxon>
        <taxon>Chara</taxon>
    </lineage>
</organism>
<evidence type="ECO:0008006" key="4">
    <source>
        <dbReference type="Google" id="ProtNLM"/>
    </source>
</evidence>
<evidence type="ECO:0000256" key="1">
    <source>
        <dbReference type="SAM" id="MobiDB-lite"/>
    </source>
</evidence>
<dbReference type="GO" id="GO:0003676">
    <property type="term" value="F:nucleic acid binding"/>
    <property type="evidence" value="ECO:0007669"/>
    <property type="project" value="InterPro"/>
</dbReference>
<accession>A0A388JSP5</accession>
<feature type="region of interest" description="Disordered" evidence="1">
    <location>
        <begin position="188"/>
        <end position="226"/>
    </location>
</feature>
<dbReference type="AlphaFoldDB" id="A0A388JSP5"/>
<feature type="compositionally biased region" description="Low complexity" evidence="1">
    <location>
        <begin position="202"/>
        <end position="218"/>
    </location>
</feature>
<dbReference type="EMBL" id="BFEA01000014">
    <property type="protein sequence ID" value="GBG60811.1"/>
    <property type="molecule type" value="Genomic_DNA"/>
</dbReference>
<dbReference type="Gramene" id="GBG60811">
    <property type="protein sequence ID" value="GBG60811"/>
    <property type="gene ID" value="CBR_g12549"/>
</dbReference>